<gene>
    <name evidence="5" type="ORF">MNOR_LOCUS38599</name>
</gene>
<dbReference type="SUPFAM" id="SSF49313">
    <property type="entry name" value="Cadherin-like"/>
    <property type="match status" value="2"/>
</dbReference>
<dbReference type="PROSITE" id="PS50268">
    <property type="entry name" value="CADHERIN_2"/>
    <property type="match status" value="1"/>
</dbReference>
<protein>
    <recommendedName>
        <fullName evidence="4">Cadherin domain-containing protein</fullName>
    </recommendedName>
</protein>
<feature type="non-terminal residue" evidence="5">
    <location>
        <position position="131"/>
    </location>
</feature>
<feature type="domain" description="Cadherin" evidence="4">
    <location>
        <begin position="1"/>
        <end position="80"/>
    </location>
</feature>
<proteinExistence type="predicted"/>
<evidence type="ECO:0000313" key="6">
    <source>
        <dbReference type="Proteomes" id="UP001497623"/>
    </source>
</evidence>
<evidence type="ECO:0000256" key="3">
    <source>
        <dbReference type="PROSITE-ProRule" id="PRU00043"/>
    </source>
</evidence>
<dbReference type="EMBL" id="CAXKWB010089729">
    <property type="protein sequence ID" value="CAL4214268.1"/>
    <property type="molecule type" value="Genomic_DNA"/>
</dbReference>
<dbReference type="Pfam" id="PF00028">
    <property type="entry name" value="Cadherin"/>
    <property type="match status" value="1"/>
</dbReference>
<reference evidence="5 6" key="1">
    <citation type="submission" date="2024-05" db="EMBL/GenBank/DDBJ databases">
        <authorList>
            <person name="Wallberg A."/>
        </authorList>
    </citation>
    <scope>NUCLEOTIDE SEQUENCE [LARGE SCALE GENOMIC DNA]</scope>
</reference>
<keyword evidence="1" id="KW-0812">Transmembrane</keyword>
<name>A0AAV2SQ64_MEGNR</name>
<keyword evidence="2" id="KW-0472">Membrane</keyword>
<keyword evidence="6" id="KW-1185">Reference proteome</keyword>
<organism evidence="5 6">
    <name type="scientific">Meganyctiphanes norvegica</name>
    <name type="common">Northern krill</name>
    <name type="synonym">Thysanopoda norvegica</name>
    <dbReference type="NCBI Taxonomy" id="48144"/>
    <lineage>
        <taxon>Eukaryota</taxon>
        <taxon>Metazoa</taxon>
        <taxon>Ecdysozoa</taxon>
        <taxon>Arthropoda</taxon>
        <taxon>Crustacea</taxon>
        <taxon>Multicrustacea</taxon>
        <taxon>Malacostraca</taxon>
        <taxon>Eumalacostraca</taxon>
        <taxon>Eucarida</taxon>
        <taxon>Euphausiacea</taxon>
        <taxon>Euphausiidae</taxon>
        <taxon>Meganyctiphanes</taxon>
    </lineage>
</organism>
<dbReference type="Gene3D" id="2.60.40.60">
    <property type="entry name" value="Cadherins"/>
    <property type="match status" value="2"/>
</dbReference>
<dbReference type="InterPro" id="IPR002126">
    <property type="entry name" value="Cadherin-like_dom"/>
</dbReference>
<dbReference type="PANTHER" id="PTHR24026">
    <property type="entry name" value="FAT ATYPICAL CADHERIN-RELATED"/>
    <property type="match status" value="1"/>
</dbReference>
<dbReference type="SMART" id="SM00112">
    <property type="entry name" value="CA"/>
    <property type="match status" value="1"/>
</dbReference>
<evidence type="ECO:0000256" key="2">
    <source>
        <dbReference type="ARBA" id="ARBA00022989"/>
    </source>
</evidence>
<keyword evidence="2" id="KW-1133">Transmembrane helix</keyword>
<feature type="non-terminal residue" evidence="5">
    <location>
        <position position="1"/>
    </location>
</feature>
<keyword evidence="3" id="KW-0106">Calcium</keyword>
<dbReference type="InterPro" id="IPR015919">
    <property type="entry name" value="Cadherin-like_sf"/>
</dbReference>
<dbReference type="GO" id="GO:0005509">
    <property type="term" value="F:calcium ion binding"/>
    <property type="evidence" value="ECO:0007669"/>
    <property type="project" value="UniProtKB-UniRule"/>
</dbReference>
<comment type="caution">
    <text evidence="5">The sequence shown here is derived from an EMBL/GenBank/DDBJ whole genome shotgun (WGS) entry which is preliminary data.</text>
</comment>
<accession>A0AAV2SQ64</accession>
<dbReference type="CDD" id="cd11304">
    <property type="entry name" value="Cadherin_repeat"/>
    <property type="match status" value="2"/>
</dbReference>
<evidence type="ECO:0000256" key="1">
    <source>
        <dbReference type="ARBA" id="ARBA00022692"/>
    </source>
</evidence>
<sequence>VQATDFDSDENSDIHYELERGNGDLFFVDGTTGTITLKKSLEGLQPDYELLISAYDGGSPSLSSRIDVHLKVVDRSQPIFDQQFYSAAVLENADLYTPVITLNAISQLNRKLIYTIIGGNDNNTFDIDHEQ</sequence>
<evidence type="ECO:0000259" key="4">
    <source>
        <dbReference type="PROSITE" id="PS50268"/>
    </source>
</evidence>
<dbReference type="GO" id="GO:0005886">
    <property type="term" value="C:plasma membrane"/>
    <property type="evidence" value="ECO:0007669"/>
    <property type="project" value="UniProtKB-SubCell"/>
</dbReference>
<dbReference type="AlphaFoldDB" id="A0AAV2SQ64"/>
<evidence type="ECO:0000313" key="5">
    <source>
        <dbReference type="EMBL" id="CAL4214268.1"/>
    </source>
</evidence>
<dbReference type="Proteomes" id="UP001497623">
    <property type="component" value="Unassembled WGS sequence"/>
</dbReference>
<dbReference type="PANTHER" id="PTHR24026:SF126">
    <property type="entry name" value="PROTOCADHERIN FAT 4"/>
    <property type="match status" value="1"/>
</dbReference>
<dbReference type="GO" id="GO:0007156">
    <property type="term" value="P:homophilic cell adhesion via plasma membrane adhesion molecules"/>
    <property type="evidence" value="ECO:0007669"/>
    <property type="project" value="InterPro"/>
</dbReference>